<dbReference type="EMBL" id="LVLJ01000744">
    <property type="protein sequence ID" value="OAE32737.1"/>
    <property type="molecule type" value="Genomic_DNA"/>
</dbReference>
<evidence type="ECO:0000313" key="2">
    <source>
        <dbReference type="EMBL" id="OAE32737.1"/>
    </source>
</evidence>
<feature type="region of interest" description="Disordered" evidence="1">
    <location>
        <begin position="1"/>
        <end position="152"/>
    </location>
</feature>
<proteinExistence type="predicted"/>
<gene>
    <name evidence="2" type="ORF">AXG93_107s1200</name>
</gene>
<feature type="compositionally biased region" description="Basic residues" evidence="1">
    <location>
        <begin position="124"/>
        <end position="133"/>
    </location>
</feature>
<dbReference type="Proteomes" id="UP000077202">
    <property type="component" value="Unassembled WGS sequence"/>
</dbReference>
<comment type="caution">
    <text evidence="2">The sequence shown here is derived from an EMBL/GenBank/DDBJ whole genome shotgun (WGS) entry which is preliminary data.</text>
</comment>
<name>A0A176WHY2_MARPO</name>
<feature type="compositionally biased region" description="Basic and acidic residues" evidence="1">
    <location>
        <begin position="42"/>
        <end position="77"/>
    </location>
</feature>
<accession>A0A176WHY2</accession>
<evidence type="ECO:0000313" key="3">
    <source>
        <dbReference type="Proteomes" id="UP000077202"/>
    </source>
</evidence>
<keyword evidence="3" id="KW-1185">Reference proteome</keyword>
<evidence type="ECO:0000256" key="1">
    <source>
        <dbReference type="SAM" id="MobiDB-lite"/>
    </source>
</evidence>
<organism evidence="2 3">
    <name type="scientific">Marchantia polymorpha subsp. ruderalis</name>
    <dbReference type="NCBI Taxonomy" id="1480154"/>
    <lineage>
        <taxon>Eukaryota</taxon>
        <taxon>Viridiplantae</taxon>
        <taxon>Streptophyta</taxon>
        <taxon>Embryophyta</taxon>
        <taxon>Marchantiophyta</taxon>
        <taxon>Marchantiopsida</taxon>
        <taxon>Marchantiidae</taxon>
        <taxon>Marchantiales</taxon>
        <taxon>Marchantiaceae</taxon>
        <taxon>Marchantia</taxon>
    </lineage>
</organism>
<sequence length="172" mass="18936">MRRSKWSEGLASGPLWCGREGGGPSTTRATPFLNPLPQANEHMGEDDGRADGERVRERASGDEKVEVGTEDEGDRRPSTVLIQYTKSQKSKGNGTEEKKQRTRAAAAAAGRQQRGGKLWGRLGLTRKKERKKERTGEMVGDESSDSGRSSDADFDSVVYWDISCLHRGPGNW</sequence>
<reference evidence="2" key="1">
    <citation type="submission" date="2016-03" db="EMBL/GenBank/DDBJ databases">
        <title>Mechanisms controlling the formation of the plant cell surface in tip-growing cells are functionally conserved among land plants.</title>
        <authorList>
            <person name="Honkanen S."/>
            <person name="Jones V.A."/>
            <person name="Morieri G."/>
            <person name="Champion C."/>
            <person name="Hetherington A.J."/>
            <person name="Kelly S."/>
            <person name="Saint-Marcoux D."/>
            <person name="Proust H."/>
            <person name="Prescott H."/>
            <person name="Dolan L."/>
        </authorList>
    </citation>
    <scope>NUCLEOTIDE SEQUENCE [LARGE SCALE GENOMIC DNA]</scope>
    <source>
        <tissue evidence="2">Whole gametophyte</tissue>
    </source>
</reference>
<protein>
    <submittedName>
        <fullName evidence="2">Uncharacterized protein</fullName>
    </submittedName>
</protein>
<feature type="compositionally biased region" description="Low complexity" evidence="1">
    <location>
        <begin position="103"/>
        <end position="123"/>
    </location>
</feature>
<feature type="compositionally biased region" description="Polar residues" evidence="1">
    <location>
        <begin position="80"/>
        <end position="93"/>
    </location>
</feature>
<dbReference type="AlphaFoldDB" id="A0A176WHY2"/>